<organism evidence="1">
    <name type="scientific">marine sediment metagenome</name>
    <dbReference type="NCBI Taxonomy" id="412755"/>
    <lineage>
        <taxon>unclassified sequences</taxon>
        <taxon>metagenomes</taxon>
        <taxon>ecological metagenomes</taxon>
    </lineage>
</organism>
<feature type="non-terminal residue" evidence="1">
    <location>
        <position position="1"/>
    </location>
</feature>
<dbReference type="EMBL" id="LAZR01068287">
    <property type="protein sequence ID" value="KKK49925.1"/>
    <property type="molecule type" value="Genomic_DNA"/>
</dbReference>
<protein>
    <submittedName>
        <fullName evidence="1">Uncharacterized protein</fullName>
    </submittedName>
</protein>
<reference evidence="1" key="1">
    <citation type="journal article" date="2015" name="Nature">
        <title>Complex archaea that bridge the gap between prokaryotes and eukaryotes.</title>
        <authorList>
            <person name="Spang A."/>
            <person name="Saw J.H."/>
            <person name="Jorgensen S.L."/>
            <person name="Zaremba-Niedzwiedzka K."/>
            <person name="Martijn J."/>
            <person name="Lind A.E."/>
            <person name="van Eijk R."/>
            <person name="Schleper C."/>
            <person name="Guy L."/>
            <person name="Ettema T.J."/>
        </authorList>
    </citation>
    <scope>NUCLEOTIDE SEQUENCE</scope>
</reference>
<name>A0A0F8WNT8_9ZZZZ</name>
<evidence type="ECO:0000313" key="1">
    <source>
        <dbReference type="EMBL" id="KKK49925.1"/>
    </source>
</evidence>
<accession>A0A0F8WNT8</accession>
<dbReference type="AlphaFoldDB" id="A0A0F8WNT8"/>
<proteinExistence type="predicted"/>
<gene>
    <name evidence="1" type="ORF">LCGC14_3130160</name>
</gene>
<comment type="caution">
    <text evidence="1">The sequence shown here is derived from an EMBL/GenBank/DDBJ whole genome shotgun (WGS) entry which is preliminary data.</text>
</comment>
<sequence>ANTEQTINAKNKALETQLHDDIVSGKANITDISKSGLPAENKRRLERDLADVPKRDIARTWAIQDSVRATKEINAVLSNQEAGAIDINEARSIVSKIAREETEDKRSILTKKTFDRTMEQIRKGGRDAIDLFTDEQTDKVTNFLVSRLTKREARLRVRSEARALTNKEKRQFSTTGFLLQVAKHQLNLYNETLANRLRTLGIEDTSGKEAKAEAVKVWESIKRKSLERRINDFLSESGQQLVKPFGFPSETWENSNARNKAAIVRGVSKGMENQQILELLVK</sequence>